<dbReference type="AlphaFoldDB" id="A0A7J6L397"/>
<dbReference type="OrthoDB" id="10324464at2759"/>
<evidence type="ECO:0008006" key="3">
    <source>
        <dbReference type="Google" id="ProtNLM"/>
    </source>
</evidence>
<sequence length="220" mass="24177">MSGIGFPNNKKKKESLDQPGTCLWSEMNEQTVRNALYELVQAPLRRTALVGCSRSKKPPKCSLPTDSLGKRKVEGSASFVAVHRTADGKESVLGVIEYALLSAATRGRWVYVEGVEVKDAEWQSKGLETEILTRLLAYIKLAKPQVLGAFVLVQPHTREEGVFKSVGYRRTGESSPFEAYAFVFTSPAAAKLPTGLPPIDMRLPVTNDGDVIEIYEDIFG</sequence>
<reference evidence="1 2" key="1">
    <citation type="submission" date="2020-04" db="EMBL/GenBank/DDBJ databases">
        <title>Perkinsus olseni comparative genomics.</title>
        <authorList>
            <person name="Bogema D.R."/>
        </authorList>
    </citation>
    <scope>NUCLEOTIDE SEQUENCE [LARGE SCALE GENOMIC DNA]</scope>
    <source>
        <strain evidence="1">ATCC PRA-179</strain>
    </source>
</reference>
<accession>A0A7J6L397</accession>
<dbReference type="Gene3D" id="3.40.630.30">
    <property type="match status" value="1"/>
</dbReference>
<evidence type="ECO:0000313" key="1">
    <source>
        <dbReference type="EMBL" id="KAF4654065.1"/>
    </source>
</evidence>
<name>A0A7J6L397_PEROL</name>
<comment type="caution">
    <text evidence="1">The sequence shown here is derived from an EMBL/GenBank/DDBJ whole genome shotgun (WGS) entry which is preliminary data.</text>
</comment>
<dbReference type="EMBL" id="JABAHT010000565">
    <property type="protein sequence ID" value="KAF4654065.1"/>
    <property type="molecule type" value="Genomic_DNA"/>
</dbReference>
<organism evidence="1 2">
    <name type="scientific">Perkinsus olseni</name>
    <name type="common">Perkinsus atlanticus</name>
    <dbReference type="NCBI Taxonomy" id="32597"/>
    <lineage>
        <taxon>Eukaryota</taxon>
        <taxon>Sar</taxon>
        <taxon>Alveolata</taxon>
        <taxon>Perkinsozoa</taxon>
        <taxon>Perkinsea</taxon>
        <taxon>Perkinsida</taxon>
        <taxon>Perkinsidae</taxon>
        <taxon>Perkinsus</taxon>
    </lineage>
</organism>
<gene>
    <name evidence="1" type="ORF">FOZ61_008490</name>
</gene>
<proteinExistence type="predicted"/>
<evidence type="ECO:0000313" key="2">
    <source>
        <dbReference type="Proteomes" id="UP000570595"/>
    </source>
</evidence>
<dbReference type="Proteomes" id="UP000570595">
    <property type="component" value="Unassembled WGS sequence"/>
</dbReference>
<protein>
    <recommendedName>
        <fullName evidence="3">N-acetyltransferase domain-containing protein</fullName>
    </recommendedName>
</protein>